<evidence type="ECO:0000259" key="10">
    <source>
        <dbReference type="Pfam" id="PF05034"/>
    </source>
</evidence>
<feature type="domain" description="Methylaspartate ammonia-lyase C-terminal" evidence="11">
    <location>
        <begin position="169"/>
        <end position="415"/>
    </location>
</feature>
<dbReference type="SUPFAM" id="SSF51604">
    <property type="entry name" value="Enolase C-terminal domain-like"/>
    <property type="match status" value="1"/>
</dbReference>
<dbReference type="Pfam" id="PF05034">
    <property type="entry name" value="MAAL_N"/>
    <property type="match status" value="1"/>
</dbReference>
<evidence type="ECO:0000256" key="7">
    <source>
        <dbReference type="ARBA" id="ARBA00022723"/>
    </source>
</evidence>
<dbReference type="PANTHER" id="PTHR48073">
    <property type="entry name" value="O-SUCCINYLBENZOATE SYNTHASE-RELATED"/>
    <property type="match status" value="1"/>
</dbReference>
<dbReference type="SFLD" id="SFLDF00007">
    <property type="entry name" value="methylaspartate_ammonia-lyase"/>
    <property type="match status" value="1"/>
</dbReference>
<keyword evidence="8" id="KW-0460">Magnesium</keyword>
<sequence>MIRNSNFTKIEKVLCAIGCSGYIHRDFKAIKNGAEQNGFIHIGNPVLPGFRRIDEPGTIISIILKLEDGQTAFGDCVDVIFTGIAGRDKIFNAENYIDYVIKEISPKLVGRQLNNFRDLAYEFDNLYNENKKIHTAIRYGVTQALLHAVSLSLNCTMAEVISSEYKTNIVDKLIPILASCQRDDSMQLDRMILKKVDLLPHASFTDINKHTGLKGEKLINYAKRIVNRIKEIGDKEYKPKIHLDVHGTLGDLFKMDFDLMSDYLGELQKATFPYDLLIESPIIAKSQQEQILGFKKLKELLNKKGFEVSLIADEWCNTFDDIKLFTDEEVADYIQVKAPDLGGINNTIEALLYCKKNGMKVYLGGTGNETDQSSRITSHIALACNPDFLLSKPGFGGDEGIMILHNEMSRTLTILSETRQ</sequence>
<comment type="similarity">
    <text evidence="4">Belongs to the methylaspartate ammonia-lyase family.</text>
</comment>
<evidence type="ECO:0000256" key="5">
    <source>
        <dbReference type="ARBA" id="ARBA00011738"/>
    </source>
</evidence>
<evidence type="ECO:0000256" key="8">
    <source>
        <dbReference type="ARBA" id="ARBA00022842"/>
    </source>
</evidence>
<dbReference type="EMBL" id="CAJVQB010001607">
    <property type="protein sequence ID" value="CAG8542837.1"/>
    <property type="molecule type" value="Genomic_DNA"/>
</dbReference>
<keyword evidence="13" id="KW-1185">Reference proteome</keyword>
<dbReference type="SUPFAM" id="SSF54826">
    <property type="entry name" value="Enolase N-terminal domain-like"/>
    <property type="match status" value="1"/>
</dbReference>
<organism evidence="12 13">
    <name type="scientific">Gigaspora margarita</name>
    <dbReference type="NCBI Taxonomy" id="4874"/>
    <lineage>
        <taxon>Eukaryota</taxon>
        <taxon>Fungi</taxon>
        <taxon>Fungi incertae sedis</taxon>
        <taxon>Mucoromycota</taxon>
        <taxon>Glomeromycotina</taxon>
        <taxon>Glomeromycetes</taxon>
        <taxon>Diversisporales</taxon>
        <taxon>Gigasporaceae</taxon>
        <taxon>Gigaspora</taxon>
    </lineage>
</organism>
<comment type="pathway">
    <text evidence="3">Amino-acid degradation; L-glutamate degradation via mesaconate pathway; acetate and pyruvate from L-glutamate: step 2/4.</text>
</comment>
<evidence type="ECO:0000256" key="2">
    <source>
        <dbReference type="ARBA" id="ARBA00001946"/>
    </source>
</evidence>
<evidence type="ECO:0000256" key="6">
    <source>
        <dbReference type="ARBA" id="ARBA00012993"/>
    </source>
</evidence>
<dbReference type="NCBIfam" id="TIGR01502">
    <property type="entry name" value="B_methylAsp_ase"/>
    <property type="match status" value="1"/>
</dbReference>
<dbReference type="PANTHER" id="PTHR48073:SF2">
    <property type="entry name" value="O-SUCCINYLBENZOATE SYNTHASE"/>
    <property type="match status" value="1"/>
</dbReference>
<dbReference type="Pfam" id="PF07476">
    <property type="entry name" value="MAAL_C"/>
    <property type="match status" value="1"/>
</dbReference>
<evidence type="ECO:0000313" key="13">
    <source>
        <dbReference type="Proteomes" id="UP000789901"/>
    </source>
</evidence>
<evidence type="ECO:0000256" key="4">
    <source>
        <dbReference type="ARBA" id="ARBA00009954"/>
    </source>
</evidence>
<evidence type="ECO:0000313" key="12">
    <source>
        <dbReference type="EMBL" id="CAG8542837.1"/>
    </source>
</evidence>
<dbReference type="Proteomes" id="UP000789901">
    <property type="component" value="Unassembled WGS sequence"/>
</dbReference>
<name>A0ABM8W737_GIGMA</name>
<dbReference type="Gene3D" id="3.20.20.120">
    <property type="entry name" value="Enolase-like C-terminal domain"/>
    <property type="match status" value="1"/>
</dbReference>
<dbReference type="InterPro" id="IPR022665">
    <property type="entry name" value="MeAsp_NH4-lyase_N"/>
</dbReference>
<evidence type="ECO:0000256" key="3">
    <source>
        <dbReference type="ARBA" id="ARBA00004675"/>
    </source>
</evidence>
<dbReference type="Gene3D" id="3.30.390.10">
    <property type="entry name" value="Enolase-like, N-terminal domain"/>
    <property type="match status" value="1"/>
</dbReference>
<comment type="catalytic activity">
    <reaction evidence="1">
        <text>(2S,3S)-3-methyl-L-aspartate = mesaconate + NH4(+)</text>
        <dbReference type="Rhea" id="RHEA:12829"/>
        <dbReference type="ChEBI" id="CHEBI:28938"/>
        <dbReference type="ChEBI" id="CHEBI:36986"/>
        <dbReference type="ChEBI" id="CHEBI:58724"/>
        <dbReference type="EC" id="4.3.1.2"/>
    </reaction>
</comment>
<comment type="caution">
    <text evidence="12">The sequence shown here is derived from an EMBL/GenBank/DDBJ whole genome shotgun (WGS) entry which is preliminary data.</text>
</comment>
<dbReference type="InterPro" id="IPR022662">
    <property type="entry name" value="MeAsp_NH4-lyase_C"/>
</dbReference>
<dbReference type="EC" id="4.3.1.2" evidence="6"/>
<reference evidence="12 13" key="1">
    <citation type="submission" date="2021-06" db="EMBL/GenBank/DDBJ databases">
        <authorList>
            <person name="Kallberg Y."/>
            <person name="Tangrot J."/>
            <person name="Rosling A."/>
        </authorList>
    </citation>
    <scope>NUCLEOTIDE SEQUENCE [LARGE SCALE GENOMIC DNA]</scope>
    <source>
        <strain evidence="12 13">120-4 pot B 10/14</strain>
    </source>
</reference>
<dbReference type="PIRSF" id="PIRSF017107">
    <property type="entry name" value="MAL"/>
    <property type="match status" value="1"/>
</dbReference>
<proteinExistence type="inferred from homology"/>
<keyword evidence="9" id="KW-0456">Lyase</keyword>
<dbReference type="InterPro" id="IPR006395">
    <property type="entry name" value="Me_Asp_am_lyase"/>
</dbReference>
<feature type="domain" description="Methylaspartate ammonia-lyase N-terminal" evidence="10">
    <location>
        <begin position="9"/>
        <end position="166"/>
    </location>
</feature>
<keyword evidence="7" id="KW-0479">Metal-binding</keyword>
<evidence type="ECO:0000259" key="11">
    <source>
        <dbReference type="Pfam" id="PF07476"/>
    </source>
</evidence>
<comment type="subunit">
    <text evidence="5">Homodimer.</text>
</comment>
<comment type="cofactor">
    <cofactor evidence="2">
        <name>Mg(2+)</name>
        <dbReference type="ChEBI" id="CHEBI:18420"/>
    </cofactor>
</comment>
<evidence type="ECO:0000256" key="1">
    <source>
        <dbReference type="ARBA" id="ARBA00000789"/>
    </source>
</evidence>
<dbReference type="SFLD" id="SFLDG00151">
    <property type="entry name" value="methylaspartate_ammonia-lyase"/>
    <property type="match status" value="1"/>
</dbReference>
<protein>
    <recommendedName>
        <fullName evidence="6">methylaspartate ammonia-lyase</fullName>
        <ecNumber evidence="6">4.3.1.2</ecNumber>
    </recommendedName>
</protein>
<dbReference type="InterPro" id="IPR029017">
    <property type="entry name" value="Enolase-like_N"/>
</dbReference>
<accession>A0ABM8W737</accession>
<dbReference type="SFLD" id="SFLDS00001">
    <property type="entry name" value="Enolase"/>
    <property type="match status" value="1"/>
</dbReference>
<evidence type="ECO:0000256" key="9">
    <source>
        <dbReference type="ARBA" id="ARBA00023239"/>
    </source>
</evidence>
<dbReference type="InterPro" id="IPR036849">
    <property type="entry name" value="Enolase-like_C_sf"/>
</dbReference>
<gene>
    <name evidence="12" type="ORF">GMARGA_LOCUS4168</name>
</gene>